<dbReference type="InterPro" id="IPR052614">
    <property type="entry name" value="CFAP65"/>
</dbReference>
<dbReference type="InterPro" id="IPR053879">
    <property type="entry name" value="HYDIN_VesB_CFA65-like_Ig"/>
</dbReference>
<comment type="caution">
    <text evidence="8">The sequence shown here is derived from an EMBL/GenBank/DDBJ whole genome shotgun (WGS) entry which is preliminary data.</text>
</comment>
<keyword evidence="3" id="KW-0963">Cytoplasm</keyword>
<dbReference type="Proteomes" id="UP000547674">
    <property type="component" value="Unassembled WGS sequence"/>
</dbReference>
<evidence type="ECO:0000256" key="4">
    <source>
        <dbReference type="ARBA" id="ARBA00023069"/>
    </source>
</evidence>
<evidence type="ECO:0000256" key="5">
    <source>
        <dbReference type="ARBA" id="ARBA00023273"/>
    </source>
</evidence>
<organism evidence="8 9">
    <name type="scientific">Eiseniibacteriota bacterium</name>
    <dbReference type="NCBI Taxonomy" id="2212470"/>
    <lineage>
        <taxon>Bacteria</taxon>
        <taxon>Candidatus Eiseniibacteriota</taxon>
    </lineage>
</organism>
<evidence type="ECO:0000256" key="1">
    <source>
        <dbReference type="ARBA" id="ARBA00004138"/>
    </source>
</evidence>
<evidence type="ECO:0000259" key="7">
    <source>
        <dbReference type="Pfam" id="PF22544"/>
    </source>
</evidence>
<accession>A0A7Y2E8F7</accession>
<evidence type="ECO:0000256" key="3">
    <source>
        <dbReference type="ARBA" id="ARBA00022490"/>
    </source>
</evidence>
<dbReference type="Pfam" id="PF15780">
    <property type="entry name" value="ASH"/>
    <property type="match status" value="1"/>
</dbReference>
<evidence type="ECO:0000313" key="9">
    <source>
        <dbReference type="Proteomes" id="UP000547674"/>
    </source>
</evidence>
<dbReference type="Pfam" id="PF22544">
    <property type="entry name" value="HYDIN_VesB_CFA65-like_Ig"/>
    <property type="match status" value="1"/>
</dbReference>
<dbReference type="NCBIfam" id="NF012200">
    <property type="entry name" value="choice_anch_D"/>
    <property type="match status" value="8"/>
</dbReference>
<proteinExistence type="predicted"/>
<protein>
    <submittedName>
        <fullName evidence="8">Choice-of-anchor D domain-containing protein</fullName>
    </submittedName>
</protein>
<evidence type="ECO:0000259" key="6">
    <source>
        <dbReference type="Pfam" id="PF15780"/>
    </source>
</evidence>
<dbReference type="PANTHER" id="PTHR46127">
    <property type="entry name" value="CILIA- AND FLAGELLA-ASSOCIATED PROTEIN 65"/>
    <property type="match status" value="1"/>
</dbReference>
<dbReference type="GO" id="GO:0005737">
    <property type="term" value="C:cytoplasm"/>
    <property type="evidence" value="ECO:0007669"/>
    <property type="project" value="UniProtKB-SubCell"/>
</dbReference>
<keyword evidence="5" id="KW-0966">Cell projection</keyword>
<dbReference type="InterPro" id="IPR013783">
    <property type="entry name" value="Ig-like_fold"/>
</dbReference>
<dbReference type="PANTHER" id="PTHR46127:SF1">
    <property type="entry name" value="CILIA- AND FLAGELLA-ASSOCIATED PROTEIN 65"/>
    <property type="match status" value="1"/>
</dbReference>
<sequence length="1124" mass="116333">MSPPSIDTHRPQNFFFLLFVLGLALLSFTCTERDGVFFPEEGNPSCLIRPSSINFGTLLMGAMSDTTIVVRNFGSGPLFGNVAFQGENDSFFVTEGGGRFVLEAGQLRRITIRFNPAAAESASASLKVASYCDPVQLSGFADEGTEPLCELSTTVVNFGEVLLGQSATQSFVVRNPGTAALTIDPTLVDPCTDFALLQSGPLEVAAGDSVTLEVQFTPTSNTTSFCNITLSDLCSQVSVLGTGGDFTACTFSPDVLDFGTTTINQATTASTMLTNTGTTRITGSIADCNEFTVVSGGNYDLEPDSSQVVTFSLSSSGVGFFECELTEPCPLAMSGTVVDLDPMCSLSTLSLDFGDVDIGQSESLTFSIENTGGSTLRGVLLTSCPSTIAIDDPNYSLTAGETKLFTVTYTPTDESSINCTFSTEDCDDPVTVTGRGVPPQPFCTLSADIIDFGTLIVGQTSDRTVLLENQGPLPISGSVSTDCNDVFFLDGTENYTMDVGGTHEVKVRFAPTAAATLSCELLVDCNDLISVVGTAEPMVFSCAPDSASVDFGSVFVTEMTNASVIFTNTGTEPLSGTFVLSGTCEAFTLDPATANYDFAPGETHQVDLEFAPSSEGTFECTLSSPCGDDVFLSGAGTTLPVFSCAPENSTVDFGTTIIGKGTATRTITFTNDGTEPLSGTFTLSGACEGYEIEAGTADYNFTAGQTHDVLVNFTPQSAGQSTCEIVSPCGDNVSLTANGADPVPVCDLSVSAIDFGTVLEGESAMDSFTITNNGTGVLAGSVALNGCSDVTITQGEGAFALANGEVHTVNLSWSPTGSNALSCSVDLGTECGTVSLVGQVDPLPVCSLSTSSLSFSNLLVGEFEDMTFDIENVGGQTLEGSVTQTSCPDFMIFNGAGSFSLGAGESKTVTVRFDPQSGGTKNCTVTTSCGDVTLSGSADEPTPMCEISTTTLPYGLVTPNTSKNLFFTITNTGNGDLSGTVTLGGGCSAFSFVSGGGAYTLAPNAMRTVIVAFTPTDTNTYQCTIDPGTGCASVTATGEGAVSFSNDILSVLQSPGGQGCVNCHTTSHSWAVARIDQANPTNSPILLKPSGQVSHSGGIRSLWGVGQTNYNNTLKWIQQGALNN</sequence>
<evidence type="ECO:0000256" key="2">
    <source>
        <dbReference type="ARBA" id="ARBA00004496"/>
    </source>
</evidence>
<dbReference type="InterPro" id="IPR031549">
    <property type="entry name" value="ASH"/>
</dbReference>
<comment type="subcellular location">
    <subcellularLocation>
        <location evidence="1">Cell projection</location>
        <location evidence="1">Cilium</location>
    </subcellularLocation>
    <subcellularLocation>
        <location evidence="2">Cytoplasm</location>
    </subcellularLocation>
</comment>
<feature type="domain" description="HYDIN/VesB/CFA65-like Ig-like" evidence="7">
    <location>
        <begin position="546"/>
        <end position="622"/>
    </location>
</feature>
<dbReference type="Gene3D" id="2.60.40.10">
    <property type="entry name" value="Immunoglobulins"/>
    <property type="match status" value="10"/>
</dbReference>
<dbReference type="AlphaFoldDB" id="A0A7Y2E8F7"/>
<dbReference type="EMBL" id="JABDJR010000219">
    <property type="protein sequence ID" value="NNF06257.1"/>
    <property type="molecule type" value="Genomic_DNA"/>
</dbReference>
<feature type="domain" description="Abnormal spindle-like microcephaly-associated protein ASH" evidence="6">
    <location>
        <begin position="154"/>
        <end position="223"/>
    </location>
</feature>
<evidence type="ECO:0000313" key="8">
    <source>
        <dbReference type="EMBL" id="NNF06257.1"/>
    </source>
</evidence>
<keyword evidence="4" id="KW-0969">Cilium</keyword>
<name>A0A7Y2E8F7_UNCEI</name>
<reference evidence="8 9" key="1">
    <citation type="submission" date="2020-03" db="EMBL/GenBank/DDBJ databases">
        <title>Metabolic flexibility allows generalist bacteria to become dominant in a frequently disturbed ecosystem.</title>
        <authorList>
            <person name="Chen Y.-J."/>
            <person name="Leung P.M."/>
            <person name="Bay S.K."/>
            <person name="Hugenholtz P."/>
            <person name="Kessler A.J."/>
            <person name="Shelley G."/>
            <person name="Waite D.W."/>
            <person name="Cook P.L."/>
            <person name="Greening C."/>
        </authorList>
    </citation>
    <scope>NUCLEOTIDE SEQUENCE [LARGE SCALE GENOMIC DNA]</scope>
    <source>
        <strain evidence="8">SS_bin_28</strain>
    </source>
</reference>
<gene>
    <name evidence="8" type="ORF">HKN21_05820</name>
</gene>